<dbReference type="STRING" id="1026882.MAMP_00119"/>
<sequence>MIVLPTFEESALEQTYLQFTDVLAFTDKEKWITGEIGLFLNSLNLLDLNKLSFNLKYSNRGGINQLFQSGLSEWDRRLNQSTDESHNFLSPTLGIQTDYNDNFREKLLLSVSATPYAYDIKPLSLLPHNDRNVVVRCLAEIRAIFLYNPNVNDLTDFAGYRVEIYEYLKEFLPDEVIAAGINSIENYLDENQAELEFYSIEDLEEFLDDFCEYMKPFPKWVSELDNGIGKEDPFKALSRLKRLIGKSHHDDVVEFLNKTINSITDYLNHFPDKKSWSDFINQCHDLKGIRI</sequence>
<accession>F5T0L7</accession>
<name>F5T0L7_9GAMM</name>
<dbReference type="AlphaFoldDB" id="F5T0L7"/>
<dbReference type="EMBL" id="AFIG01000002">
    <property type="protein sequence ID" value="EGL53868.1"/>
    <property type="molecule type" value="Genomic_DNA"/>
</dbReference>
<gene>
    <name evidence="1" type="ORF">MAMP_00119</name>
</gene>
<dbReference type="Proteomes" id="UP000003544">
    <property type="component" value="Unassembled WGS sequence"/>
</dbReference>
<dbReference type="RefSeq" id="WP_007146116.1">
    <property type="nucleotide sequence ID" value="NZ_AFIG01000002.1"/>
</dbReference>
<proteinExistence type="predicted"/>
<evidence type="ECO:0000313" key="2">
    <source>
        <dbReference type="Proteomes" id="UP000003544"/>
    </source>
</evidence>
<comment type="caution">
    <text evidence="1">The sequence shown here is derived from an EMBL/GenBank/DDBJ whole genome shotgun (WGS) entry which is preliminary data.</text>
</comment>
<reference evidence="1 2" key="1">
    <citation type="journal article" date="2011" name="J. Bacteriol.">
        <title>Draft genome sequence of Methylophaga aminisulfidivorans MP T.</title>
        <authorList>
            <person name="Han G.H."/>
            <person name="Kim W."/>
            <person name="Chun J."/>
            <person name="Kim S.W."/>
        </authorList>
    </citation>
    <scope>NUCLEOTIDE SEQUENCE [LARGE SCALE GENOMIC DNA]</scope>
    <source>
        <strain evidence="2">MP(T)</strain>
    </source>
</reference>
<protein>
    <submittedName>
        <fullName evidence="1">Uncharacterized protein</fullName>
    </submittedName>
</protein>
<evidence type="ECO:0000313" key="1">
    <source>
        <dbReference type="EMBL" id="EGL53868.1"/>
    </source>
</evidence>
<organism evidence="1 2">
    <name type="scientific">Methylophaga aminisulfidivorans MP</name>
    <dbReference type="NCBI Taxonomy" id="1026882"/>
    <lineage>
        <taxon>Bacteria</taxon>
        <taxon>Pseudomonadati</taxon>
        <taxon>Pseudomonadota</taxon>
        <taxon>Gammaproteobacteria</taxon>
        <taxon>Thiotrichales</taxon>
        <taxon>Piscirickettsiaceae</taxon>
        <taxon>Methylophaga</taxon>
    </lineage>
</organism>
<keyword evidence="2" id="KW-1185">Reference proteome</keyword>